<sequence length="389" mass="44261">MDPLTFPYAKQSINENDAEAVRQALFSPYITRGKDVEEFERSVADYCGARYAVAFNSGTTALAASGFAIDVNRHDRLITTPNTFVGTLAVGWHEGAEPIFVDIERETANMDLALLEKMEPFQSTRGRSIYLPVHFGGIPIDLGRLNRMISDPEALIIEDAAHALGSYYPDGTKVGSCYDSAMTCFSFHPAKQITSGEGGMVLTNDETLFNRLKLYRNNGIDRSSPKSETYPWYYEVKAITGNFHMNELQASLGLSQFKRIDSIAAHRRELMKRYFDKLKNEKGIRLVKTQDLEKISFHLALLQIDFEFFKKTREEVMNKLKEKGIGTQVHYIPIYKHPFFAERKTDLSSYFPETETYYKQCLSFPLYTDLKLEEVDLIVEALLGILNNP</sequence>
<dbReference type="PANTHER" id="PTHR30244:SF34">
    <property type="entry name" value="DTDP-4-AMINO-4,6-DIDEOXYGALACTOSE TRANSAMINASE"/>
    <property type="match status" value="1"/>
</dbReference>
<comment type="similarity">
    <text evidence="1 4">Belongs to the DegT/DnrJ/EryC1 family.</text>
</comment>
<protein>
    <submittedName>
        <fullName evidence="5">UDP-4-amino-4-deoxy-L-arabinose--oxoglutarate aminotransferase</fullName>
        <ecNumber evidence="5">2.6.1.87</ecNumber>
    </submittedName>
</protein>
<dbReference type="Gene3D" id="3.40.640.10">
    <property type="entry name" value="Type I PLP-dependent aspartate aminotransferase-like (Major domain)"/>
    <property type="match status" value="1"/>
</dbReference>
<dbReference type="STRING" id="1437425.CSEC_1873"/>
<dbReference type="OrthoDB" id="9810913at2"/>
<keyword evidence="6" id="KW-1185">Reference proteome</keyword>
<dbReference type="Pfam" id="PF01041">
    <property type="entry name" value="DegT_DnrJ_EryC1"/>
    <property type="match status" value="1"/>
</dbReference>
<reference evidence="5" key="1">
    <citation type="submission" date="2013-12" db="EMBL/GenBank/DDBJ databases">
        <authorList>
            <person name="Linke B."/>
        </authorList>
    </citation>
    <scope>NUCLEOTIDE SEQUENCE [LARGE SCALE GENOMIC DNA]</scope>
    <source>
        <strain evidence="5">CRIB-18</strain>
    </source>
</reference>
<dbReference type="GO" id="GO:0030170">
    <property type="term" value="F:pyridoxal phosphate binding"/>
    <property type="evidence" value="ECO:0007669"/>
    <property type="project" value="TreeGrafter"/>
</dbReference>
<comment type="caution">
    <text evidence="5">The sequence shown here is derived from an EMBL/GenBank/DDBJ whole genome shotgun (WGS) entry which is preliminary data.</text>
</comment>
<feature type="modified residue" description="N6-(pyridoxal phosphate)lysine" evidence="3">
    <location>
        <position position="191"/>
    </location>
</feature>
<keyword evidence="5" id="KW-0032">Aminotransferase</keyword>
<organism evidence="5 6">
    <name type="scientific">Candidatus Criblamydia sequanensis CRIB-18</name>
    <dbReference type="NCBI Taxonomy" id="1437425"/>
    <lineage>
        <taxon>Bacteria</taxon>
        <taxon>Pseudomonadati</taxon>
        <taxon>Chlamydiota</taxon>
        <taxon>Chlamydiia</taxon>
        <taxon>Parachlamydiales</taxon>
        <taxon>Candidatus Criblamydiaceae</taxon>
        <taxon>Candidatus Criblamydia</taxon>
    </lineage>
</organism>
<dbReference type="eggNOG" id="COG0399">
    <property type="taxonomic scope" value="Bacteria"/>
</dbReference>
<evidence type="ECO:0000313" key="5">
    <source>
        <dbReference type="EMBL" id="CDR34680.1"/>
    </source>
</evidence>
<evidence type="ECO:0000313" key="6">
    <source>
        <dbReference type="Proteomes" id="UP000031552"/>
    </source>
</evidence>
<dbReference type="PIRSF" id="PIRSF000390">
    <property type="entry name" value="PLP_StrS"/>
    <property type="match status" value="1"/>
</dbReference>
<dbReference type="InterPro" id="IPR000653">
    <property type="entry name" value="DegT/StrS_aminotransferase"/>
</dbReference>
<dbReference type="EMBL" id="CCEJ010000009">
    <property type="protein sequence ID" value="CDR34680.1"/>
    <property type="molecule type" value="Genomic_DNA"/>
</dbReference>
<evidence type="ECO:0000256" key="2">
    <source>
        <dbReference type="PIRSR" id="PIRSR000390-1"/>
    </source>
</evidence>
<name>A0A090D2J1_9BACT</name>
<dbReference type="SUPFAM" id="SSF53383">
    <property type="entry name" value="PLP-dependent transferases"/>
    <property type="match status" value="1"/>
</dbReference>
<proteinExistence type="inferred from homology"/>
<dbReference type="RefSeq" id="WP_041018231.1">
    <property type="nucleotide sequence ID" value="NZ_CCEJ010000009.1"/>
</dbReference>
<dbReference type="GO" id="GO:0099620">
    <property type="term" value="F:UDP-4-amino-4-deoxy-L-arabinose aminotransferase"/>
    <property type="evidence" value="ECO:0007669"/>
    <property type="project" value="UniProtKB-EC"/>
</dbReference>
<feature type="active site" description="Proton acceptor" evidence="2">
    <location>
        <position position="191"/>
    </location>
</feature>
<evidence type="ECO:0000256" key="1">
    <source>
        <dbReference type="ARBA" id="ARBA00037999"/>
    </source>
</evidence>
<dbReference type="Proteomes" id="UP000031552">
    <property type="component" value="Unassembled WGS sequence"/>
</dbReference>
<keyword evidence="5" id="KW-0808">Transferase</keyword>
<dbReference type="PANTHER" id="PTHR30244">
    <property type="entry name" value="TRANSAMINASE"/>
    <property type="match status" value="1"/>
</dbReference>
<dbReference type="EC" id="2.6.1.87" evidence="5"/>
<dbReference type="Gene3D" id="3.90.1150.10">
    <property type="entry name" value="Aspartate Aminotransferase, domain 1"/>
    <property type="match status" value="1"/>
</dbReference>
<evidence type="ECO:0000256" key="4">
    <source>
        <dbReference type="RuleBase" id="RU004508"/>
    </source>
</evidence>
<dbReference type="InterPro" id="IPR015422">
    <property type="entry name" value="PyrdxlP-dep_Trfase_small"/>
</dbReference>
<accession>A0A090D2J1</accession>
<dbReference type="CDD" id="cd00616">
    <property type="entry name" value="AHBA_syn"/>
    <property type="match status" value="1"/>
</dbReference>
<dbReference type="GO" id="GO:0000271">
    <property type="term" value="P:polysaccharide biosynthetic process"/>
    <property type="evidence" value="ECO:0007669"/>
    <property type="project" value="TreeGrafter"/>
</dbReference>
<gene>
    <name evidence="5" type="primary">arnb3</name>
    <name evidence="5" type="ORF">CSEC_1873</name>
</gene>
<reference evidence="5" key="2">
    <citation type="submission" date="2014-09" db="EMBL/GenBank/DDBJ databases">
        <title>Criblamydia sequanensis harbors a mega-plasmid encoding arsenite resistance.</title>
        <authorList>
            <person name="Bertelli C."/>
            <person name="Goesmann A."/>
            <person name="Greub G."/>
        </authorList>
    </citation>
    <scope>NUCLEOTIDE SEQUENCE [LARGE SCALE GENOMIC DNA]</scope>
    <source>
        <strain evidence="5">CRIB-18</strain>
    </source>
</reference>
<dbReference type="InterPro" id="IPR015424">
    <property type="entry name" value="PyrdxlP-dep_Trfase"/>
</dbReference>
<evidence type="ECO:0000256" key="3">
    <source>
        <dbReference type="PIRSR" id="PIRSR000390-2"/>
    </source>
</evidence>
<keyword evidence="3 4" id="KW-0663">Pyridoxal phosphate</keyword>
<dbReference type="InterPro" id="IPR015421">
    <property type="entry name" value="PyrdxlP-dep_Trfase_major"/>
</dbReference>
<dbReference type="AlphaFoldDB" id="A0A090D2J1"/>